<comment type="subcellular location">
    <subcellularLocation>
        <location evidence="4 14">Cytoplasm</location>
    </subcellularLocation>
</comment>
<keyword evidence="13 14" id="KW-0464">Manganese</keyword>
<feature type="binding site" evidence="14 15">
    <location>
        <position position="170"/>
    </location>
    <ligand>
        <name>a divalent metal cation</name>
        <dbReference type="ChEBI" id="CHEBI:60240"/>
    </ligand>
</feature>
<dbReference type="PANTHER" id="PTHR10954:SF18">
    <property type="entry name" value="RIBONUCLEASE HII"/>
    <property type="match status" value="1"/>
</dbReference>
<feature type="domain" description="RNase H type-2" evidence="17">
    <location>
        <begin position="72"/>
        <end position="257"/>
    </location>
</feature>
<dbReference type="InterPro" id="IPR024567">
    <property type="entry name" value="RNase_HII/HIII_dom"/>
</dbReference>
<dbReference type="RefSeq" id="WP_230097849.1">
    <property type="nucleotide sequence ID" value="NZ_CAKKNT010000001.1"/>
</dbReference>
<dbReference type="SUPFAM" id="SSF53098">
    <property type="entry name" value="Ribonuclease H-like"/>
    <property type="match status" value="1"/>
</dbReference>
<dbReference type="InterPro" id="IPR012337">
    <property type="entry name" value="RNaseH-like_sf"/>
</dbReference>
<dbReference type="GO" id="GO:0004523">
    <property type="term" value="F:RNA-DNA hybrid ribonuclease activity"/>
    <property type="evidence" value="ECO:0007669"/>
    <property type="project" value="UniProtKB-EC"/>
</dbReference>
<evidence type="ECO:0000313" key="18">
    <source>
        <dbReference type="EMBL" id="CAH0417720.1"/>
    </source>
</evidence>
<feature type="binding site" evidence="14 15">
    <location>
        <position position="79"/>
    </location>
    <ligand>
        <name>a divalent metal cation</name>
        <dbReference type="ChEBI" id="CHEBI:60240"/>
    </ligand>
</feature>
<dbReference type="NCBIfam" id="NF000595">
    <property type="entry name" value="PRK00015.1-3"/>
    <property type="match status" value="1"/>
</dbReference>
<keyword evidence="9 14" id="KW-0540">Nuclease</keyword>
<evidence type="ECO:0000256" key="13">
    <source>
        <dbReference type="ARBA" id="ARBA00023211"/>
    </source>
</evidence>
<evidence type="ECO:0000256" key="8">
    <source>
        <dbReference type="ARBA" id="ARBA00022490"/>
    </source>
</evidence>
<comment type="function">
    <text evidence="3 14 16">Endonuclease that specifically degrades the RNA of RNA-DNA hybrids.</text>
</comment>
<keyword evidence="12 14" id="KW-0378">Hydrolase</keyword>
<dbReference type="Gene3D" id="3.30.420.10">
    <property type="entry name" value="Ribonuclease H-like superfamily/Ribonuclease H"/>
    <property type="match status" value="1"/>
</dbReference>
<evidence type="ECO:0000256" key="7">
    <source>
        <dbReference type="ARBA" id="ARBA00019179"/>
    </source>
</evidence>
<evidence type="ECO:0000256" key="12">
    <source>
        <dbReference type="ARBA" id="ARBA00022801"/>
    </source>
</evidence>
<evidence type="ECO:0000256" key="15">
    <source>
        <dbReference type="PROSITE-ProRule" id="PRU01319"/>
    </source>
</evidence>
<gene>
    <name evidence="14 18" type="primary">rnhB</name>
    <name evidence="18" type="ORF">WGH24286_00132</name>
</gene>
<evidence type="ECO:0000256" key="5">
    <source>
        <dbReference type="ARBA" id="ARBA00007383"/>
    </source>
</evidence>
<evidence type="ECO:0000256" key="2">
    <source>
        <dbReference type="ARBA" id="ARBA00001946"/>
    </source>
</evidence>
<dbReference type="Pfam" id="PF01351">
    <property type="entry name" value="RNase_HII"/>
    <property type="match status" value="1"/>
</dbReference>
<comment type="caution">
    <text evidence="18">The sequence shown here is derived from an EMBL/GenBank/DDBJ whole genome shotgun (WGS) entry which is preliminary data.</text>
</comment>
<protein>
    <recommendedName>
        <fullName evidence="7 14">Ribonuclease HII</fullName>
        <shortName evidence="14">RNase HII</shortName>
        <ecNumber evidence="6 14">3.1.26.4</ecNumber>
    </recommendedName>
</protein>
<comment type="similarity">
    <text evidence="5 14 16">Belongs to the RNase HII family.</text>
</comment>
<keyword evidence="11 14" id="KW-0255">Endonuclease</keyword>
<evidence type="ECO:0000256" key="16">
    <source>
        <dbReference type="RuleBase" id="RU003515"/>
    </source>
</evidence>
<proteinExistence type="inferred from homology"/>
<keyword evidence="8 14" id="KW-0963">Cytoplasm</keyword>
<comment type="catalytic activity">
    <reaction evidence="1 14 15 16">
        <text>Endonucleolytic cleavage to 5'-phosphomonoester.</text>
        <dbReference type="EC" id="3.1.26.4"/>
    </reaction>
</comment>
<evidence type="ECO:0000313" key="19">
    <source>
        <dbReference type="Proteomes" id="UP000789719"/>
    </source>
</evidence>
<keyword evidence="19" id="KW-1185">Reference proteome</keyword>
<evidence type="ECO:0000256" key="10">
    <source>
        <dbReference type="ARBA" id="ARBA00022723"/>
    </source>
</evidence>
<dbReference type="HAMAP" id="MF_00052_B">
    <property type="entry name" value="RNase_HII_B"/>
    <property type="match status" value="1"/>
</dbReference>
<feature type="binding site" evidence="14 15">
    <location>
        <position position="78"/>
    </location>
    <ligand>
        <name>a divalent metal cation</name>
        <dbReference type="ChEBI" id="CHEBI:60240"/>
    </ligand>
</feature>
<dbReference type="PANTHER" id="PTHR10954">
    <property type="entry name" value="RIBONUCLEASE H2 SUBUNIT A"/>
    <property type="match status" value="1"/>
</dbReference>
<dbReference type="InterPro" id="IPR001352">
    <property type="entry name" value="RNase_HII/HIII"/>
</dbReference>
<dbReference type="Proteomes" id="UP000789719">
    <property type="component" value="Unassembled WGS sequence"/>
</dbReference>
<dbReference type="EMBL" id="CAKKNT010000001">
    <property type="protein sequence ID" value="CAH0417720.1"/>
    <property type="molecule type" value="Genomic_DNA"/>
</dbReference>
<name>A0ABM8Z986_9LACO</name>
<dbReference type="EC" id="3.1.26.4" evidence="6 14"/>
<evidence type="ECO:0000259" key="17">
    <source>
        <dbReference type="PROSITE" id="PS51975"/>
    </source>
</evidence>
<accession>A0ABM8Z986</accession>
<dbReference type="InterPro" id="IPR036397">
    <property type="entry name" value="RNaseH_sf"/>
</dbReference>
<comment type="cofactor">
    <cofactor evidence="14 15">
        <name>Mn(2+)</name>
        <dbReference type="ChEBI" id="CHEBI:29035"/>
    </cofactor>
    <cofactor evidence="14 15">
        <name>Mg(2+)</name>
        <dbReference type="ChEBI" id="CHEBI:18420"/>
    </cofactor>
    <text evidence="14 15">Manganese or magnesium. Binds 1 divalent metal ion per monomer in the absence of substrate. May bind a second metal ion after substrate binding.</text>
</comment>
<evidence type="ECO:0000256" key="6">
    <source>
        <dbReference type="ARBA" id="ARBA00012180"/>
    </source>
</evidence>
<evidence type="ECO:0000256" key="9">
    <source>
        <dbReference type="ARBA" id="ARBA00022722"/>
    </source>
</evidence>
<dbReference type="PROSITE" id="PS51975">
    <property type="entry name" value="RNASE_H_2"/>
    <property type="match status" value="1"/>
</dbReference>
<evidence type="ECO:0000256" key="1">
    <source>
        <dbReference type="ARBA" id="ARBA00000077"/>
    </source>
</evidence>
<evidence type="ECO:0000256" key="14">
    <source>
        <dbReference type="HAMAP-Rule" id="MF_00052"/>
    </source>
</evidence>
<evidence type="ECO:0000256" key="11">
    <source>
        <dbReference type="ARBA" id="ARBA00022759"/>
    </source>
</evidence>
<dbReference type="CDD" id="cd07182">
    <property type="entry name" value="RNase_HII_bacteria_HII_like"/>
    <property type="match status" value="1"/>
</dbReference>
<evidence type="ECO:0000256" key="3">
    <source>
        <dbReference type="ARBA" id="ARBA00004065"/>
    </source>
</evidence>
<dbReference type="InterPro" id="IPR022898">
    <property type="entry name" value="RNase_HII"/>
</dbReference>
<keyword evidence="10 14" id="KW-0479">Metal-binding</keyword>
<organism evidence="18 19">
    <name type="scientific">Periweissella ghanensis</name>
    <dbReference type="NCBI Taxonomy" id="467997"/>
    <lineage>
        <taxon>Bacteria</taxon>
        <taxon>Bacillati</taxon>
        <taxon>Bacillota</taxon>
        <taxon>Bacilli</taxon>
        <taxon>Lactobacillales</taxon>
        <taxon>Lactobacillaceae</taxon>
        <taxon>Periweissella</taxon>
    </lineage>
</organism>
<comment type="cofactor">
    <cofactor evidence="2">
        <name>Mg(2+)</name>
        <dbReference type="ChEBI" id="CHEBI:18420"/>
    </cofactor>
</comment>
<dbReference type="NCBIfam" id="NF000594">
    <property type="entry name" value="PRK00015.1-1"/>
    <property type="match status" value="1"/>
</dbReference>
<reference evidence="18 19" key="1">
    <citation type="submission" date="2021-11" db="EMBL/GenBank/DDBJ databases">
        <authorList>
            <person name="Depoorter E."/>
        </authorList>
    </citation>
    <scope>NUCLEOTIDE SEQUENCE [LARGE SCALE GENOMIC DNA]</scope>
    <source>
        <strain evidence="18 19">LMG 24286</strain>
    </source>
</reference>
<evidence type="ECO:0000256" key="4">
    <source>
        <dbReference type="ARBA" id="ARBA00004496"/>
    </source>
</evidence>
<sequence length="257" mass="27841">MPKQTIKAIKAQLAMITNPKDELLVQLATDERQGVQTAINQWQRQYAKLTAAKLAFQEHLKIERAAKAQGFQLIAGVDEVGRGPLAGPVVAAAVILPADFELLGVNDSKQLSDKKRRELAPQIMAQAVAVGFGIVEAPEIDQINIYEASRVAMQQAVSQLKPQADYLLVDAMVVDVDLPQEKLIKGDAKSASIGAASIVAKVKRDEIMAAYDREYPGYDFASNAGYGTAAHLAGLAQHGITPIHRQTFAPVKKYLKD</sequence>